<dbReference type="InParanoid" id="A0A1Z5JY68"/>
<accession>A0A1Z5JY68</accession>
<dbReference type="EMBL" id="BDSP01000133">
    <property type="protein sequence ID" value="GAX18985.1"/>
    <property type="molecule type" value="Genomic_DNA"/>
</dbReference>
<comment type="caution">
    <text evidence="2">The sequence shown here is derived from an EMBL/GenBank/DDBJ whole genome shotgun (WGS) entry which is preliminary data.</text>
</comment>
<evidence type="ECO:0000313" key="3">
    <source>
        <dbReference type="Proteomes" id="UP000198406"/>
    </source>
</evidence>
<sequence>MGQAASKTVAKAAPAAVTQTTKRATAPVVASSEDMPDDLLKFLHDAGPLKPTTKQQQQQQPRPQRQWQVQSMRLAENVPGHDTKRTTSFSYRSDADETFRLDVVAFYPLLAQTTSVEHLYQQRSSETSKASESDMEKLHDTIRYLQLPLIMKDVEDNSYIGVRAEQIPFGLEQTNAEQVKLVIQDLWEMEQQGNS</sequence>
<evidence type="ECO:0000313" key="2">
    <source>
        <dbReference type="EMBL" id="GAX18985.1"/>
    </source>
</evidence>
<evidence type="ECO:0000256" key="1">
    <source>
        <dbReference type="SAM" id="MobiDB-lite"/>
    </source>
</evidence>
<dbReference type="Proteomes" id="UP000198406">
    <property type="component" value="Unassembled WGS sequence"/>
</dbReference>
<feature type="compositionally biased region" description="Low complexity" evidence="1">
    <location>
        <begin position="55"/>
        <end position="67"/>
    </location>
</feature>
<keyword evidence="3" id="KW-1185">Reference proteome</keyword>
<protein>
    <submittedName>
        <fullName evidence="2">Uncharacterized protein</fullName>
    </submittedName>
</protein>
<dbReference type="AlphaFoldDB" id="A0A1Z5JY68"/>
<organism evidence="2 3">
    <name type="scientific">Fistulifera solaris</name>
    <name type="common">Oleaginous diatom</name>
    <dbReference type="NCBI Taxonomy" id="1519565"/>
    <lineage>
        <taxon>Eukaryota</taxon>
        <taxon>Sar</taxon>
        <taxon>Stramenopiles</taxon>
        <taxon>Ochrophyta</taxon>
        <taxon>Bacillariophyta</taxon>
        <taxon>Bacillariophyceae</taxon>
        <taxon>Bacillariophycidae</taxon>
        <taxon>Naviculales</taxon>
        <taxon>Naviculaceae</taxon>
        <taxon>Fistulifera</taxon>
    </lineage>
</organism>
<feature type="compositionally biased region" description="Low complexity" evidence="1">
    <location>
        <begin position="1"/>
        <end position="22"/>
    </location>
</feature>
<gene>
    <name evidence="2" type="ORF">FisN_8Hh206</name>
</gene>
<feature type="region of interest" description="Disordered" evidence="1">
    <location>
        <begin position="1"/>
        <end position="67"/>
    </location>
</feature>
<proteinExistence type="predicted"/>
<name>A0A1Z5JY68_FISSO</name>
<reference evidence="2 3" key="1">
    <citation type="journal article" date="2015" name="Plant Cell">
        <title>Oil accumulation by the oleaginous diatom Fistulifera solaris as revealed by the genome and transcriptome.</title>
        <authorList>
            <person name="Tanaka T."/>
            <person name="Maeda Y."/>
            <person name="Veluchamy A."/>
            <person name="Tanaka M."/>
            <person name="Abida H."/>
            <person name="Marechal E."/>
            <person name="Bowler C."/>
            <person name="Muto M."/>
            <person name="Sunaga Y."/>
            <person name="Tanaka M."/>
            <person name="Yoshino T."/>
            <person name="Taniguchi T."/>
            <person name="Fukuda Y."/>
            <person name="Nemoto M."/>
            <person name="Matsumoto M."/>
            <person name="Wong P.S."/>
            <person name="Aburatani S."/>
            <person name="Fujibuchi W."/>
        </authorList>
    </citation>
    <scope>NUCLEOTIDE SEQUENCE [LARGE SCALE GENOMIC DNA]</scope>
    <source>
        <strain evidence="2 3">JPCC DA0580</strain>
    </source>
</reference>